<accession>A0A1D1V575</accession>
<dbReference type="EMBL" id="BDGG01000003">
    <property type="protein sequence ID" value="GAU96889.1"/>
    <property type="molecule type" value="Genomic_DNA"/>
</dbReference>
<organism evidence="2 3">
    <name type="scientific">Ramazzottius varieornatus</name>
    <name type="common">Water bear</name>
    <name type="synonym">Tardigrade</name>
    <dbReference type="NCBI Taxonomy" id="947166"/>
    <lineage>
        <taxon>Eukaryota</taxon>
        <taxon>Metazoa</taxon>
        <taxon>Ecdysozoa</taxon>
        <taxon>Tardigrada</taxon>
        <taxon>Eutardigrada</taxon>
        <taxon>Parachela</taxon>
        <taxon>Hypsibioidea</taxon>
        <taxon>Ramazzottiidae</taxon>
        <taxon>Ramazzottius</taxon>
    </lineage>
</organism>
<feature type="region of interest" description="Disordered" evidence="1">
    <location>
        <begin position="1"/>
        <end position="52"/>
    </location>
</feature>
<gene>
    <name evidence="2" type="primary">RvY_08261-1</name>
    <name evidence="2" type="synonym">RvY_08261.1</name>
    <name evidence="2" type="ORF">RvY_08261</name>
</gene>
<evidence type="ECO:0000256" key="1">
    <source>
        <dbReference type="SAM" id="MobiDB-lite"/>
    </source>
</evidence>
<reference evidence="2 3" key="1">
    <citation type="journal article" date="2016" name="Nat. Commun.">
        <title>Extremotolerant tardigrade genome and improved radiotolerance of human cultured cells by tardigrade-unique protein.</title>
        <authorList>
            <person name="Hashimoto T."/>
            <person name="Horikawa D.D."/>
            <person name="Saito Y."/>
            <person name="Kuwahara H."/>
            <person name="Kozuka-Hata H."/>
            <person name="Shin-I T."/>
            <person name="Minakuchi Y."/>
            <person name="Ohishi K."/>
            <person name="Motoyama A."/>
            <person name="Aizu T."/>
            <person name="Enomoto A."/>
            <person name="Kondo K."/>
            <person name="Tanaka S."/>
            <person name="Hara Y."/>
            <person name="Koshikawa S."/>
            <person name="Sagara H."/>
            <person name="Miura T."/>
            <person name="Yokobori S."/>
            <person name="Miyagawa K."/>
            <person name="Suzuki Y."/>
            <person name="Kubo T."/>
            <person name="Oyama M."/>
            <person name="Kohara Y."/>
            <person name="Fujiyama A."/>
            <person name="Arakawa K."/>
            <person name="Katayama T."/>
            <person name="Toyoda A."/>
            <person name="Kunieda T."/>
        </authorList>
    </citation>
    <scope>NUCLEOTIDE SEQUENCE [LARGE SCALE GENOMIC DNA]</scope>
    <source>
        <strain evidence="2 3">YOKOZUNA-1</strain>
    </source>
</reference>
<evidence type="ECO:0000313" key="2">
    <source>
        <dbReference type="EMBL" id="GAU96889.1"/>
    </source>
</evidence>
<proteinExistence type="predicted"/>
<name>A0A1D1V575_RAMVA</name>
<comment type="caution">
    <text evidence="2">The sequence shown here is derived from an EMBL/GenBank/DDBJ whole genome shotgun (WGS) entry which is preliminary data.</text>
</comment>
<evidence type="ECO:0000313" key="3">
    <source>
        <dbReference type="Proteomes" id="UP000186922"/>
    </source>
</evidence>
<dbReference type="AlphaFoldDB" id="A0A1D1V575"/>
<feature type="compositionally biased region" description="Polar residues" evidence="1">
    <location>
        <begin position="30"/>
        <end position="45"/>
    </location>
</feature>
<sequence>MEGWNLRKRPEGAVMASTEERESSTGSGSPTLASDGNDSFNSGASSDDRKGSPVTCIIRSSLAGRGKECCGSTLEELKAAAKRHVDKGYNIMYLIQVLLSAVSTSTGLPSCTTN</sequence>
<keyword evidence="3" id="KW-1185">Reference proteome</keyword>
<dbReference type="Proteomes" id="UP000186922">
    <property type="component" value="Unassembled WGS sequence"/>
</dbReference>
<protein>
    <submittedName>
        <fullName evidence="2">Uncharacterized protein</fullName>
    </submittedName>
</protein>